<evidence type="ECO:0000313" key="2">
    <source>
        <dbReference type="Proteomes" id="UP000000552"/>
    </source>
</evidence>
<gene>
    <name evidence="1" type="ordered locus">msl1769</name>
</gene>
<evidence type="ECO:0000313" key="1">
    <source>
        <dbReference type="EMBL" id="BAB49066.1"/>
    </source>
</evidence>
<dbReference type="RefSeq" id="WP_010910418.1">
    <property type="nucleotide sequence ID" value="NC_002678.2"/>
</dbReference>
<protein>
    <submittedName>
        <fullName evidence="1">Msl1769 protein</fullName>
    </submittedName>
</protein>
<dbReference type="AlphaFoldDB" id="Q98JU9"/>
<dbReference type="HOGENOM" id="CLU_2619588_0_0_5"/>
<proteinExistence type="predicted"/>
<dbReference type="KEGG" id="mlo:msl1769"/>
<organism evidence="1 2">
    <name type="scientific">Mesorhizobium japonicum (strain LMG 29417 / CECT 9101 / MAFF 303099)</name>
    <name type="common">Mesorhizobium loti (strain MAFF 303099)</name>
    <dbReference type="NCBI Taxonomy" id="266835"/>
    <lineage>
        <taxon>Bacteria</taxon>
        <taxon>Pseudomonadati</taxon>
        <taxon>Pseudomonadota</taxon>
        <taxon>Alphaproteobacteria</taxon>
        <taxon>Hyphomicrobiales</taxon>
        <taxon>Phyllobacteriaceae</taxon>
        <taxon>Mesorhizobium</taxon>
    </lineage>
</organism>
<accession>Q98JU9</accession>
<dbReference type="EMBL" id="BA000012">
    <property type="protein sequence ID" value="BAB49066.1"/>
    <property type="molecule type" value="Genomic_DNA"/>
</dbReference>
<sequence>MSEATTDHIMGCLYARQPDMNLVNVKFFRGDKDLIEPNELCDQAHSASLQRKMDGDTLDGAPKTARPKMDVREFVKTL</sequence>
<reference evidence="1 2" key="1">
    <citation type="journal article" date="2000" name="DNA Res.">
        <title>Complete genome structure of the nitrogen-fixing symbiotic bacterium Mesorhizobium loti.</title>
        <authorList>
            <person name="Kaneko T."/>
            <person name="Nakamura Y."/>
            <person name="Sato S."/>
            <person name="Asamizu E."/>
            <person name="Kato T."/>
            <person name="Sasamoto S."/>
            <person name="Watanabe A."/>
            <person name="Idesawa K."/>
            <person name="Ishikawa A."/>
            <person name="Kawashima K."/>
            <person name="Kimura T."/>
            <person name="Kishida Y."/>
            <person name="Kiyokawa C."/>
            <person name="Kohara M."/>
            <person name="Matsumoto M."/>
            <person name="Matsuno A."/>
            <person name="Mochizuki Y."/>
            <person name="Nakayama S."/>
            <person name="Nakazaki N."/>
            <person name="Shimpo S."/>
            <person name="Sugimoto M."/>
            <person name="Takeuchi C."/>
            <person name="Yamada M."/>
            <person name="Tabata S."/>
        </authorList>
    </citation>
    <scope>NUCLEOTIDE SEQUENCE [LARGE SCALE GENOMIC DNA]</scope>
    <source>
        <strain evidence="2">LMG 29417 / CECT 9101 / MAFF 303099</strain>
    </source>
</reference>
<name>Q98JU9_RHILO</name>
<dbReference type="Proteomes" id="UP000000552">
    <property type="component" value="Chromosome"/>
</dbReference>